<sequence length="52" mass="5787">MSKLLGVPVVGCASHCLNLAVTAFMGKHEHELDKVQLLMRKLRTWNAAAKLR</sequence>
<dbReference type="EMBL" id="QXFX01000519">
    <property type="protein sequence ID" value="KAE9112734.1"/>
    <property type="molecule type" value="Genomic_DNA"/>
</dbReference>
<dbReference type="PANTHER" id="PTHR40866:SF1">
    <property type="entry name" value="BED-TYPE DOMAIN-CONTAINING PROTEIN"/>
    <property type="match status" value="1"/>
</dbReference>
<protein>
    <recommendedName>
        <fullName evidence="7">DUF659 domain-containing protein</fullName>
    </recommendedName>
</protein>
<dbReference type="Proteomes" id="UP000460718">
    <property type="component" value="Unassembled WGS sequence"/>
</dbReference>
<evidence type="ECO:0000313" key="1">
    <source>
        <dbReference type="EMBL" id="KAE9023080.1"/>
    </source>
</evidence>
<proteinExistence type="predicted"/>
<evidence type="ECO:0000313" key="6">
    <source>
        <dbReference type="Proteomes" id="UP000488956"/>
    </source>
</evidence>
<accession>A0A6A3LYG3</accession>
<dbReference type="Proteomes" id="UP000488956">
    <property type="component" value="Unassembled WGS sequence"/>
</dbReference>
<dbReference type="Proteomes" id="UP000486351">
    <property type="component" value="Unassembled WGS sequence"/>
</dbReference>
<dbReference type="PANTHER" id="PTHR40866">
    <property type="entry name" value="BED-TYPE DOMAIN-CONTAINING PROTEIN"/>
    <property type="match status" value="1"/>
</dbReference>
<comment type="caution">
    <text evidence="1">The sequence shown here is derived from an EMBL/GenBank/DDBJ whole genome shotgun (WGS) entry which is preliminary data.</text>
</comment>
<dbReference type="EMBL" id="QXFW01000147">
    <property type="protein sequence ID" value="KAE9023080.1"/>
    <property type="molecule type" value="Genomic_DNA"/>
</dbReference>
<evidence type="ECO:0000313" key="3">
    <source>
        <dbReference type="EMBL" id="KAE9307269.1"/>
    </source>
</evidence>
<evidence type="ECO:0008006" key="7">
    <source>
        <dbReference type="Google" id="ProtNLM"/>
    </source>
</evidence>
<reference evidence="4 5" key="1">
    <citation type="submission" date="2018-09" db="EMBL/GenBank/DDBJ databases">
        <title>Genomic investigation of the strawberry pathogen Phytophthora fragariae indicates pathogenicity is determined by transcriptional variation in three key races.</title>
        <authorList>
            <person name="Adams T.M."/>
            <person name="Armitage A.D."/>
            <person name="Sobczyk M.K."/>
            <person name="Bates H.J."/>
            <person name="Dunwell J.M."/>
            <person name="Nellist C.F."/>
            <person name="Harrison R.J."/>
        </authorList>
    </citation>
    <scope>NUCLEOTIDE SEQUENCE [LARGE SCALE GENOMIC DNA]</scope>
    <source>
        <strain evidence="3 5">NOV-77</strain>
        <strain evidence="2 6">ONT-3</strain>
        <strain evidence="1 4">SCRP245</strain>
    </source>
</reference>
<dbReference type="EMBL" id="QXFY01001890">
    <property type="protein sequence ID" value="KAE9307269.1"/>
    <property type="molecule type" value="Genomic_DNA"/>
</dbReference>
<evidence type="ECO:0000313" key="2">
    <source>
        <dbReference type="EMBL" id="KAE9112734.1"/>
    </source>
</evidence>
<dbReference type="AlphaFoldDB" id="A0A6A3LYG3"/>
<evidence type="ECO:0000313" key="5">
    <source>
        <dbReference type="Proteomes" id="UP000486351"/>
    </source>
</evidence>
<evidence type="ECO:0000313" key="4">
    <source>
        <dbReference type="Proteomes" id="UP000460718"/>
    </source>
</evidence>
<organism evidence="1 4">
    <name type="scientific">Phytophthora fragariae</name>
    <dbReference type="NCBI Taxonomy" id="53985"/>
    <lineage>
        <taxon>Eukaryota</taxon>
        <taxon>Sar</taxon>
        <taxon>Stramenopiles</taxon>
        <taxon>Oomycota</taxon>
        <taxon>Peronosporomycetes</taxon>
        <taxon>Peronosporales</taxon>
        <taxon>Peronosporaceae</taxon>
        <taxon>Phytophthora</taxon>
    </lineage>
</organism>
<name>A0A6A3LYG3_9STRA</name>
<gene>
    <name evidence="3" type="ORF">PF008_g21273</name>
    <name evidence="2" type="ORF">PF010_g10335</name>
    <name evidence="1" type="ORF">PF011_g4150</name>
</gene>